<proteinExistence type="predicted"/>
<dbReference type="InterPro" id="IPR038765">
    <property type="entry name" value="Papain-like_cys_pep_sf"/>
</dbReference>
<reference evidence="3" key="1">
    <citation type="journal article" date="2021" name="Proc. Natl. Acad. Sci. U.S.A.">
        <title>A Catalog of Tens of Thousands of Viruses from Human Metagenomes Reveals Hidden Associations with Chronic Diseases.</title>
        <authorList>
            <person name="Tisza M.J."/>
            <person name="Buck C.B."/>
        </authorList>
    </citation>
    <scope>NUCLEOTIDE SEQUENCE</scope>
    <source>
        <strain evidence="3">CtRbn2</strain>
    </source>
</reference>
<protein>
    <submittedName>
        <fullName evidence="3">Tail tape measure</fullName>
    </submittedName>
</protein>
<keyword evidence="1" id="KW-0175">Coiled coil</keyword>
<name>A0A8S5PX25_9CAUD</name>
<accession>A0A8S5PX25</accession>
<organism evidence="3">
    <name type="scientific">Myoviridae sp. ctRbn2</name>
    <dbReference type="NCBI Taxonomy" id="2825104"/>
    <lineage>
        <taxon>Viruses</taxon>
        <taxon>Duplodnaviria</taxon>
        <taxon>Heunggongvirae</taxon>
        <taxon>Uroviricota</taxon>
        <taxon>Caudoviricetes</taxon>
    </lineage>
</organism>
<evidence type="ECO:0000313" key="3">
    <source>
        <dbReference type="EMBL" id="DAE10997.1"/>
    </source>
</evidence>
<feature type="coiled-coil region" evidence="1">
    <location>
        <begin position="671"/>
        <end position="739"/>
    </location>
</feature>
<dbReference type="GO" id="GO:0001897">
    <property type="term" value="P:symbiont-mediated cytolysis of host cell"/>
    <property type="evidence" value="ECO:0007669"/>
    <property type="project" value="UniProtKB-ARBA"/>
</dbReference>
<evidence type="ECO:0000256" key="2">
    <source>
        <dbReference type="SAM" id="MobiDB-lite"/>
    </source>
</evidence>
<evidence type="ECO:0000256" key="1">
    <source>
        <dbReference type="SAM" id="Coils"/>
    </source>
</evidence>
<feature type="region of interest" description="Disordered" evidence="2">
    <location>
        <begin position="404"/>
        <end position="427"/>
    </location>
</feature>
<sequence>MSNNVVDIVVQLTDKNAKAGLEKIAATSKGTVAELSKLKNEMFAISASAGLAGLGSKLAKEALAWNLSVKKMQSLTGATAEQASTFLSVANYMGVATDVSTVAFAKFAKAVSTAQDKMQVASAEGKLATDTFSRLGISIDQIEGKNTLEVFKIIQDRLRNMKDGAEKTRVEMELFGKTGYQLHGMLNMSADAMKQVEDRARAMGLIIDDEAAKKSAAFNRQLKDMEQTGKRLAIMIGQELLPVVMEYAQGAIDLTKSYSNLATEQKEAISGLIKFGLEASIAITGIQSITSALKFMRLATIAAAGPWLALVTAIGLAGKALLDYRYKEQTKGTDLGVDVNGLRAHKNLNAPGTSSAYMANHDGRYWVEDSSFFGLIKNDRLATKDEGAQIDAAIKAKEAADAAKKKAEEEQERLQKEIDDAKNGLTNNEAINKANEEASKAAKAQEAAAKKAEQAAEKLASSVERLNELIRSLTLQSLEIDGSQYEIDKLNAKNQYETNNKNIREIIRSAAGLGNVGGGSGSASGVLDAANAQLGKAYILGADGTWATDCGKLFADSVKATFGKDVPRYVPSIMDAAAEAGAWHPEGDGYVPKAGDGVVVLGDNHIVIADGNGGDTGANSSTGVVAKQSITGDFGAITGYIDTSKLVGASGSADALKNANAKALANSNLVAEAKAKNEEVYQKKLEEADRNQKIRVRKMNEEISKLDLERTGDRLQLLKTEAEAQKAQIDDNVREYTKAVGDKTLAEKRANAEKLKITADTEQKIRELAYTQLNEDSERQSNLVRLGRISQSDADQVLNEQLRAYIEFAQRELNEAQLSATQRLQVEKNLVEAQQKLWEMAGRNLRTSLAEGARQYNQQVVNYGDLAKSTFDSTMSSIKSSFTTHLENIATGAESFGKGLKNIFKDITNSIIKMLVNLSFQQYVQPKLQSIFGNIASGIGAIGGGGGTSSFRSGGSFSSAFTGNSMGKFASGGIAPAGMTLVGENGPELLQFNSSHRIYNASQTRKMIGGEGASKVTVNIINQSGQQLDSQQQETKFDGEQMIVDVVVSSLMTNKGGMRDAIKAAAV</sequence>
<dbReference type="Gene3D" id="3.90.1720.10">
    <property type="entry name" value="endopeptidase domain like (from Nostoc punctiforme)"/>
    <property type="match status" value="1"/>
</dbReference>
<dbReference type="EMBL" id="BK015524">
    <property type="protein sequence ID" value="DAE10997.1"/>
    <property type="molecule type" value="Genomic_DNA"/>
</dbReference>
<dbReference type="SUPFAM" id="SSF54001">
    <property type="entry name" value="Cysteine proteinases"/>
    <property type="match status" value="1"/>
</dbReference>
<feature type="compositionally biased region" description="Basic and acidic residues" evidence="2">
    <location>
        <begin position="404"/>
        <end position="422"/>
    </location>
</feature>